<comment type="caution">
    <text evidence="9">The sequence shown here is derived from an EMBL/GenBank/DDBJ whole genome shotgun (WGS) entry which is preliminary data.</text>
</comment>
<feature type="compositionally biased region" description="Low complexity" evidence="8">
    <location>
        <begin position="57"/>
        <end position="66"/>
    </location>
</feature>
<feature type="compositionally biased region" description="Low complexity" evidence="8">
    <location>
        <begin position="147"/>
        <end position="156"/>
    </location>
</feature>
<dbReference type="GO" id="GO:0009734">
    <property type="term" value="P:auxin-activated signaling pathway"/>
    <property type="evidence" value="ECO:0007669"/>
    <property type="project" value="UniProtKB-KW"/>
</dbReference>
<gene>
    <name evidence="9" type="ORF">RIF29_07254</name>
</gene>
<dbReference type="PANTHER" id="PTHR33541:SF31">
    <property type="entry name" value="PROTEIN BIG GRAIN 1-LIKE A"/>
    <property type="match status" value="1"/>
</dbReference>
<organism evidence="9 10">
    <name type="scientific">Crotalaria pallida</name>
    <name type="common">Smooth rattlebox</name>
    <name type="synonym">Crotalaria striata</name>
    <dbReference type="NCBI Taxonomy" id="3830"/>
    <lineage>
        <taxon>Eukaryota</taxon>
        <taxon>Viridiplantae</taxon>
        <taxon>Streptophyta</taxon>
        <taxon>Embryophyta</taxon>
        <taxon>Tracheophyta</taxon>
        <taxon>Spermatophyta</taxon>
        <taxon>Magnoliopsida</taxon>
        <taxon>eudicotyledons</taxon>
        <taxon>Gunneridae</taxon>
        <taxon>Pentapetalae</taxon>
        <taxon>rosids</taxon>
        <taxon>fabids</taxon>
        <taxon>Fabales</taxon>
        <taxon>Fabaceae</taxon>
        <taxon>Papilionoideae</taxon>
        <taxon>50 kb inversion clade</taxon>
        <taxon>genistoids sensu lato</taxon>
        <taxon>core genistoids</taxon>
        <taxon>Crotalarieae</taxon>
        <taxon>Crotalaria</taxon>
    </lineage>
</organism>
<evidence type="ECO:0000313" key="9">
    <source>
        <dbReference type="EMBL" id="KAK7291812.1"/>
    </source>
</evidence>
<reference evidence="9 10" key="1">
    <citation type="submission" date="2024-01" db="EMBL/GenBank/DDBJ databases">
        <title>The genomes of 5 underutilized Papilionoideae crops provide insights into root nodulation and disease resistanc.</title>
        <authorList>
            <person name="Yuan L."/>
        </authorList>
    </citation>
    <scope>NUCLEOTIDE SEQUENCE [LARGE SCALE GENOMIC DNA]</scope>
    <source>
        <strain evidence="9">ZHUSHIDOU_FW_LH</strain>
        <tissue evidence="9">Leaf</tissue>
    </source>
</reference>
<dbReference type="AlphaFoldDB" id="A0AAN9PBR3"/>
<sequence>MHRREREGSFPQRRRTPSFSSTLLDSIYRSTDESKTHLDEDHQLALYNENTHTFNKNFNYNNNNNHGVTHSDKGGKERMDLRRAVMLEDWMEKQSSQTSHSLNSSSSSSECSSGGMFSFSSSETDSSHNKKQRSAPKSEKHQKKKQQQQQQQQKPQGEGGFARTKLRALKIYGELNQKVKQPISPGSRIVSFLSSIFNSENVKKAKMCYVGAVQDVSFEHKSKSPCFSSTPSSIISRRSCMTKTPSSAKGNKSNSNGIKRSVRFYPVSMILGEDSDQPIGHNYVYENDPSLLPHSSVRKVTRNSTTKEVMNNVMAKGYESCGKGRFDIRGFYDNGEEEEEEEDDDALSYSSSDLFELDHLIGSGRYQEELPVYETTNLEKNKAIAIGLR</sequence>
<evidence type="ECO:0000256" key="8">
    <source>
        <dbReference type="SAM" id="MobiDB-lite"/>
    </source>
</evidence>
<evidence type="ECO:0000256" key="4">
    <source>
        <dbReference type="ARBA" id="ARBA00022448"/>
    </source>
</evidence>
<dbReference type="InterPro" id="IPR039621">
    <property type="entry name" value="BG1-like"/>
</dbReference>
<feature type="compositionally biased region" description="Low complexity" evidence="8">
    <location>
        <begin position="95"/>
        <end position="124"/>
    </location>
</feature>
<comment type="function">
    <text evidence="1">Involved in auxin transport. Regulator of the auxin signaling pathway.</text>
</comment>
<evidence type="ECO:0000256" key="2">
    <source>
        <dbReference type="ARBA" id="ARBA00004236"/>
    </source>
</evidence>
<keyword evidence="4" id="KW-0813">Transport</keyword>
<accession>A0AAN9PBR3</accession>
<protein>
    <recommendedName>
        <fullName evidence="11">Protein BIG GRAIN 1-like B</fullName>
    </recommendedName>
</protein>
<keyword evidence="7" id="KW-0927">Auxin signaling pathway</keyword>
<comment type="subcellular location">
    <subcellularLocation>
        <location evidence="2">Cell membrane</location>
    </subcellularLocation>
</comment>
<evidence type="ECO:0000256" key="5">
    <source>
        <dbReference type="ARBA" id="ARBA00022475"/>
    </source>
</evidence>
<feature type="region of interest" description="Disordered" evidence="8">
    <location>
        <begin position="91"/>
        <end position="161"/>
    </location>
</feature>
<name>A0AAN9PBR3_CROPI</name>
<evidence type="ECO:0000256" key="7">
    <source>
        <dbReference type="ARBA" id="ARBA00023294"/>
    </source>
</evidence>
<feature type="compositionally biased region" description="Basic residues" evidence="8">
    <location>
        <begin position="129"/>
        <end position="146"/>
    </location>
</feature>
<evidence type="ECO:0008006" key="11">
    <source>
        <dbReference type="Google" id="ProtNLM"/>
    </source>
</evidence>
<keyword evidence="10" id="KW-1185">Reference proteome</keyword>
<keyword evidence="5" id="KW-1003">Cell membrane</keyword>
<dbReference type="Proteomes" id="UP001372338">
    <property type="component" value="Unassembled WGS sequence"/>
</dbReference>
<dbReference type="EMBL" id="JAYWIO010000001">
    <property type="protein sequence ID" value="KAK7291812.1"/>
    <property type="molecule type" value="Genomic_DNA"/>
</dbReference>
<feature type="region of interest" description="Disordered" evidence="8">
    <location>
        <begin position="57"/>
        <end position="77"/>
    </location>
</feature>
<dbReference type="PANTHER" id="PTHR33541">
    <property type="entry name" value="PROTEIN BIG GRAIN 1-LIKE A-RELATED"/>
    <property type="match status" value="1"/>
</dbReference>
<evidence type="ECO:0000256" key="1">
    <source>
        <dbReference type="ARBA" id="ARBA00002281"/>
    </source>
</evidence>
<feature type="region of interest" description="Disordered" evidence="8">
    <location>
        <begin position="1"/>
        <end position="22"/>
    </location>
</feature>
<proteinExistence type="inferred from homology"/>
<comment type="similarity">
    <text evidence="3">Belongs to the BIG GRAIN 1 (BG1) plant protein family.</text>
</comment>
<keyword evidence="6" id="KW-0472">Membrane</keyword>
<evidence type="ECO:0000256" key="3">
    <source>
        <dbReference type="ARBA" id="ARBA00010067"/>
    </source>
</evidence>
<evidence type="ECO:0000313" key="10">
    <source>
        <dbReference type="Proteomes" id="UP001372338"/>
    </source>
</evidence>
<evidence type="ECO:0000256" key="6">
    <source>
        <dbReference type="ARBA" id="ARBA00023136"/>
    </source>
</evidence>
<dbReference type="GO" id="GO:0005886">
    <property type="term" value="C:plasma membrane"/>
    <property type="evidence" value="ECO:0007669"/>
    <property type="project" value="UniProtKB-SubCell"/>
</dbReference>